<evidence type="ECO:0000313" key="2">
    <source>
        <dbReference type="Proteomes" id="UP000276215"/>
    </source>
</evidence>
<accession>A0A3N4JUE4</accession>
<feature type="non-terminal residue" evidence="1">
    <location>
        <position position="54"/>
    </location>
</feature>
<sequence>MKDYQERVDKKVLTELEKEVADYDLNEYLPTLILALYGRILEEGGYPIEFTYND</sequence>
<dbReference type="Proteomes" id="UP000276215">
    <property type="component" value="Unassembled WGS sequence"/>
</dbReference>
<proteinExistence type="predicted"/>
<name>A0A3N4JUE4_9PEZI</name>
<dbReference type="AlphaFoldDB" id="A0A3N4JUE4"/>
<keyword evidence="2" id="KW-1185">Reference proteome</keyword>
<dbReference type="EMBL" id="ML120370">
    <property type="protein sequence ID" value="RPB01974.1"/>
    <property type="molecule type" value="Genomic_DNA"/>
</dbReference>
<protein>
    <submittedName>
        <fullName evidence="1">Uncharacterized protein</fullName>
    </submittedName>
</protein>
<gene>
    <name evidence="1" type="ORF">L873DRAFT_1884607</name>
</gene>
<evidence type="ECO:0000313" key="1">
    <source>
        <dbReference type="EMBL" id="RPB01974.1"/>
    </source>
</evidence>
<organism evidence="1 2">
    <name type="scientific">Choiromyces venosus 120613-1</name>
    <dbReference type="NCBI Taxonomy" id="1336337"/>
    <lineage>
        <taxon>Eukaryota</taxon>
        <taxon>Fungi</taxon>
        <taxon>Dikarya</taxon>
        <taxon>Ascomycota</taxon>
        <taxon>Pezizomycotina</taxon>
        <taxon>Pezizomycetes</taxon>
        <taxon>Pezizales</taxon>
        <taxon>Tuberaceae</taxon>
        <taxon>Choiromyces</taxon>
    </lineage>
</organism>
<dbReference type="OrthoDB" id="5392716at2759"/>
<reference evidence="1 2" key="1">
    <citation type="journal article" date="2018" name="Nat. Ecol. Evol.">
        <title>Pezizomycetes genomes reveal the molecular basis of ectomycorrhizal truffle lifestyle.</title>
        <authorList>
            <person name="Murat C."/>
            <person name="Payen T."/>
            <person name="Noel B."/>
            <person name="Kuo A."/>
            <person name="Morin E."/>
            <person name="Chen J."/>
            <person name="Kohler A."/>
            <person name="Krizsan K."/>
            <person name="Balestrini R."/>
            <person name="Da Silva C."/>
            <person name="Montanini B."/>
            <person name="Hainaut M."/>
            <person name="Levati E."/>
            <person name="Barry K.W."/>
            <person name="Belfiori B."/>
            <person name="Cichocki N."/>
            <person name="Clum A."/>
            <person name="Dockter R.B."/>
            <person name="Fauchery L."/>
            <person name="Guy J."/>
            <person name="Iotti M."/>
            <person name="Le Tacon F."/>
            <person name="Lindquist E.A."/>
            <person name="Lipzen A."/>
            <person name="Malagnac F."/>
            <person name="Mello A."/>
            <person name="Molinier V."/>
            <person name="Miyauchi S."/>
            <person name="Poulain J."/>
            <person name="Riccioni C."/>
            <person name="Rubini A."/>
            <person name="Sitrit Y."/>
            <person name="Splivallo R."/>
            <person name="Traeger S."/>
            <person name="Wang M."/>
            <person name="Zifcakova L."/>
            <person name="Wipf D."/>
            <person name="Zambonelli A."/>
            <person name="Paolocci F."/>
            <person name="Nowrousian M."/>
            <person name="Ottonello S."/>
            <person name="Baldrian P."/>
            <person name="Spatafora J.W."/>
            <person name="Henrissat B."/>
            <person name="Nagy L.G."/>
            <person name="Aury J.M."/>
            <person name="Wincker P."/>
            <person name="Grigoriev I.V."/>
            <person name="Bonfante P."/>
            <person name="Martin F.M."/>
        </authorList>
    </citation>
    <scope>NUCLEOTIDE SEQUENCE [LARGE SCALE GENOMIC DNA]</scope>
    <source>
        <strain evidence="1 2">120613-1</strain>
    </source>
</reference>